<dbReference type="AlphaFoldDB" id="A0A091F6D0"/>
<keyword evidence="1" id="KW-0472">Membrane</keyword>
<dbReference type="EMBL" id="KK719749">
    <property type="protein sequence ID" value="KFO65708.1"/>
    <property type="molecule type" value="Genomic_DNA"/>
</dbReference>
<reference evidence="2 3" key="1">
    <citation type="submission" date="2014-04" db="EMBL/GenBank/DDBJ databases">
        <title>Genome evolution of avian class.</title>
        <authorList>
            <person name="Zhang G."/>
            <person name="Li C."/>
        </authorList>
    </citation>
    <scope>NUCLEOTIDE SEQUENCE [LARGE SCALE GENOMIC DNA]</scope>
    <source>
        <strain evidence="2">BGI_N302</strain>
    </source>
</reference>
<gene>
    <name evidence="2" type="ORF">N302_05169</name>
</gene>
<feature type="transmembrane region" description="Helical" evidence="1">
    <location>
        <begin position="146"/>
        <end position="162"/>
    </location>
</feature>
<accession>A0A091F6D0</accession>
<keyword evidence="1" id="KW-0812">Transmembrane</keyword>
<organism evidence="2 3">
    <name type="scientific">Corvus brachyrhynchos</name>
    <name type="common">American crow</name>
    <dbReference type="NCBI Taxonomy" id="85066"/>
    <lineage>
        <taxon>Eukaryota</taxon>
        <taxon>Metazoa</taxon>
        <taxon>Chordata</taxon>
        <taxon>Craniata</taxon>
        <taxon>Vertebrata</taxon>
        <taxon>Euteleostomi</taxon>
        <taxon>Archelosauria</taxon>
        <taxon>Archosauria</taxon>
        <taxon>Dinosauria</taxon>
        <taxon>Saurischia</taxon>
        <taxon>Theropoda</taxon>
        <taxon>Coelurosauria</taxon>
        <taxon>Aves</taxon>
        <taxon>Neognathae</taxon>
        <taxon>Neoaves</taxon>
        <taxon>Telluraves</taxon>
        <taxon>Australaves</taxon>
        <taxon>Passeriformes</taxon>
        <taxon>Corvoidea</taxon>
        <taxon>Corvidae</taxon>
        <taxon>Corvus</taxon>
    </lineage>
</organism>
<proteinExistence type="predicted"/>
<feature type="transmembrane region" description="Helical" evidence="1">
    <location>
        <begin position="39"/>
        <end position="59"/>
    </location>
</feature>
<evidence type="ECO:0000256" key="1">
    <source>
        <dbReference type="SAM" id="Phobius"/>
    </source>
</evidence>
<evidence type="ECO:0000313" key="2">
    <source>
        <dbReference type="EMBL" id="KFO65708.1"/>
    </source>
</evidence>
<dbReference type="Proteomes" id="UP000052976">
    <property type="component" value="Unassembled WGS sequence"/>
</dbReference>
<name>A0A091F6D0_CORBR</name>
<dbReference type="STRING" id="85066.A0A091F6D0"/>
<protein>
    <submittedName>
        <fullName evidence="2">Uncharacterized protein</fullName>
    </submittedName>
</protein>
<evidence type="ECO:0000313" key="3">
    <source>
        <dbReference type="Proteomes" id="UP000052976"/>
    </source>
</evidence>
<keyword evidence="1" id="KW-1133">Transmembrane helix</keyword>
<keyword evidence="3" id="KW-1185">Reference proteome</keyword>
<feature type="non-terminal residue" evidence="2">
    <location>
        <position position="163"/>
    </location>
</feature>
<feature type="transmembrane region" description="Helical" evidence="1">
    <location>
        <begin position="116"/>
        <end position="134"/>
    </location>
</feature>
<sequence length="163" mass="17527">MAENVLHADLNLPESTRPRILKVPDVPGKSRCSRTRVPVLLAVLVVIILIMVIPLYLTLTKVQQSSGSVWHSGHSLQVKTVFLFPDGATAGSQENSTKLPPSHEGAPGKRCSRTRVAVLVTEIILLLLTVVCQILPGKSCRCSRRLLAVLAAVLVVAVLALTL</sequence>